<protein>
    <recommendedName>
        <fullName evidence="5">Endopeptidase S2P</fullName>
    </recommendedName>
</protein>
<accession>A0ABD2ZUX2</accession>
<dbReference type="InterPro" id="IPR001193">
    <property type="entry name" value="MBTPS2"/>
</dbReference>
<feature type="domain" description="Peptidase M50" evidence="7">
    <location>
        <begin position="129"/>
        <end position="499"/>
    </location>
</feature>
<keyword evidence="4 6" id="KW-0472">Membrane</keyword>
<evidence type="ECO:0000313" key="8">
    <source>
        <dbReference type="EMBL" id="KAL3523227.1"/>
    </source>
</evidence>
<evidence type="ECO:0000256" key="2">
    <source>
        <dbReference type="ARBA" id="ARBA00022692"/>
    </source>
</evidence>
<reference evidence="8 9" key="1">
    <citation type="submission" date="2024-11" db="EMBL/GenBank/DDBJ databases">
        <title>A near-complete genome assembly of Cinchona calisaya.</title>
        <authorList>
            <person name="Lian D.C."/>
            <person name="Zhao X.W."/>
            <person name="Wei L."/>
        </authorList>
    </citation>
    <scope>NUCLEOTIDE SEQUENCE [LARGE SCALE GENOMIC DNA]</scope>
    <source>
        <tissue evidence="8">Nenye</tissue>
    </source>
</reference>
<sequence length="533" mass="59410">MEGRRIRRFGRGQNNQTLLPVRVTHLSNTVSCWYCDFKTSVLNEPLFRFGRRHSRCLRVWFSVGLGFSLTALLGVILILLWELSRAVHLYKGNDGLSSLLNRSLFGFSSSISGTIVSLSDVGYIFLSSILSVFIHEVGHALAAASEGIQMEYIAVFLAVLFPGALVAFNDVLLQALPRNATLRIYCAGIWHNATFCLVCALVLFLLPLILDPFYIYGESPMVLYVSPMSPLSSYLSPHDLIISLEGTRIHNVREWKETIALLNEQMLQNLANSGDLKGSKEFSSRIGYCVPSYLIRESVQPQLENNYTTCPNELFAFAASPCIDSPMLDISTEENHLRSGSIQCLNPKDVIKLKICGNNEVKSGNRSSCSCSEDESCFTPFQMPGLAWVEITYSRPSSPGCQKLARNSFPGYKNFGSGEMNCISSFTFVGDVISLGHALHLTSYQPRWSIHIGASLPNVLEKLFICAFHVSLSLALLNSLPVYFLDGECILEIVLQYFSFLRPRTRRKVLQCFLVGGTCTSVLIFLRIFFGKL</sequence>
<dbReference type="InterPro" id="IPR008915">
    <property type="entry name" value="Peptidase_M50"/>
</dbReference>
<keyword evidence="3 6" id="KW-1133">Transmembrane helix</keyword>
<organism evidence="8 9">
    <name type="scientific">Cinchona calisaya</name>
    <dbReference type="NCBI Taxonomy" id="153742"/>
    <lineage>
        <taxon>Eukaryota</taxon>
        <taxon>Viridiplantae</taxon>
        <taxon>Streptophyta</taxon>
        <taxon>Embryophyta</taxon>
        <taxon>Tracheophyta</taxon>
        <taxon>Spermatophyta</taxon>
        <taxon>Magnoliopsida</taxon>
        <taxon>eudicotyledons</taxon>
        <taxon>Gunneridae</taxon>
        <taxon>Pentapetalae</taxon>
        <taxon>asterids</taxon>
        <taxon>lamiids</taxon>
        <taxon>Gentianales</taxon>
        <taxon>Rubiaceae</taxon>
        <taxon>Cinchonoideae</taxon>
        <taxon>Cinchoneae</taxon>
        <taxon>Cinchona</taxon>
    </lineage>
</organism>
<evidence type="ECO:0000259" key="7">
    <source>
        <dbReference type="Pfam" id="PF02163"/>
    </source>
</evidence>
<comment type="caution">
    <text evidence="8">The sequence shown here is derived from an EMBL/GenBank/DDBJ whole genome shotgun (WGS) entry which is preliminary data.</text>
</comment>
<name>A0ABD2ZUX2_9GENT</name>
<keyword evidence="9" id="KW-1185">Reference proteome</keyword>
<feature type="transmembrane region" description="Helical" evidence="6">
    <location>
        <begin position="509"/>
        <end position="530"/>
    </location>
</feature>
<evidence type="ECO:0000256" key="6">
    <source>
        <dbReference type="SAM" id="Phobius"/>
    </source>
</evidence>
<dbReference type="PANTHER" id="PTHR13325:SF3">
    <property type="entry name" value="MEMBRANE-BOUND TRANSCRIPTION FACTOR SITE-2 PROTEASE"/>
    <property type="match status" value="1"/>
</dbReference>
<keyword evidence="2 6" id="KW-0812">Transmembrane</keyword>
<dbReference type="Proteomes" id="UP001630127">
    <property type="component" value="Unassembled WGS sequence"/>
</dbReference>
<evidence type="ECO:0000256" key="5">
    <source>
        <dbReference type="ARBA" id="ARBA00032658"/>
    </source>
</evidence>
<dbReference type="PANTHER" id="PTHR13325">
    <property type="entry name" value="PROTEASE M50 MEMBRANE-BOUND TRANSCRIPTION FACTOR SITE 2 PROTEASE"/>
    <property type="match status" value="1"/>
</dbReference>
<feature type="transmembrane region" description="Helical" evidence="6">
    <location>
        <begin position="152"/>
        <end position="169"/>
    </location>
</feature>
<dbReference type="EMBL" id="JBJUIK010000007">
    <property type="protein sequence ID" value="KAL3523227.1"/>
    <property type="molecule type" value="Genomic_DNA"/>
</dbReference>
<feature type="transmembrane region" description="Helical" evidence="6">
    <location>
        <begin position="189"/>
        <end position="210"/>
    </location>
</feature>
<dbReference type="AlphaFoldDB" id="A0ABD2ZUX2"/>
<comment type="subcellular location">
    <subcellularLocation>
        <location evidence="1">Endomembrane system</location>
        <topology evidence="1">Multi-pass membrane protein</topology>
    </subcellularLocation>
</comment>
<evidence type="ECO:0000256" key="4">
    <source>
        <dbReference type="ARBA" id="ARBA00023136"/>
    </source>
</evidence>
<evidence type="ECO:0000256" key="3">
    <source>
        <dbReference type="ARBA" id="ARBA00022989"/>
    </source>
</evidence>
<proteinExistence type="predicted"/>
<feature type="transmembrane region" description="Helical" evidence="6">
    <location>
        <begin position="57"/>
        <end position="81"/>
    </location>
</feature>
<evidence type="ECO:0000313" key="9">
    <source>
        <dbReference type="Proteomes" id="UP001630127"/>
    </source>
</evidence>
<dbReference type="GO" id="GO:0012505">
    <property type="term" value="C:endomembrane system"/>
    <property type="evidence" value="ECO:0007669"/>
    <property type="project" value="UniProtKB-SubCell"/>
</dbReference>
<dbReference type="Pfam" id="PF02163">
    <property type="entry name" value="Peptidase_M50"/>
    <property type="match status" value="1"/>
</dbReference>
<evidence type="ECO:0000256" key="1">
    <source>
        <dbReference type="ARBA" id="ARBA00004127"/>
    </source>
</evidence>
<gene>
    <name evidence="8" type="ORF">ACH5RR_016061</name>
</gene>
<dbReference type="PRINTS" id="PR01000">
    <property type="entry name" value="SREBPS2PTASE"/>
</dbReference>